<dbReference type="Pfam" id="PF00023">
    <property type="entry name" value="Ank"/>
    <property type="match status" value="1"/>
</dbReference>
<dbReference type="AlphaFoldDB" id="A0A8E2JD66"/>
<reference evidence="4 5" key="1">
    <citation type="journal article" date="2016" name="Nat. Commun.">
        <title>Ectomycorrhizal ecology is imprinted in the genome of the dominant symbiotic fungus Cenococcum geophilum.</title>
        <authorList>
            <consortium name="DOE Joint Genome Institute"/>
            <person name="Peter M."/>
            <person name="Kohler A."/>
            <person name="Ohm R.A."/>
            <person name="Kuo A."/>
            <person name="Krutzmann J."/>
            <person name="Morin E."/>
            <person name="Arend M."/>
            <person name="Barry K.W."/>
            <person name="Binder M."/>
            <person name="Choi C."/>
            <person name="Clum A."/>
            <person name="Copeland A."/>
            <person name="Grisel N."/>
            <person name="Haridas S."/>
            <person name="Kipfer T."/>
            <person name="LaButti K."/>
            <person name="Lindquist E."/>
            <person name="Lipzen A."/>
            <person name="Maire R."/>
            <person name="Meier B."/>
            <person name="Mihaltcheva S."/>
            <person name="Molinier V."/>
            <person name="Murat C."/>
            <person name="Poggeler S."/>
            <person name="Quandt C.A."/>
            <person name="Sperisen C."/>
            <person name="Tritt A."/>
            <person name="Tisserant E."/>
            <person name="Crous P.W."/>
            <person name="Henrissat B."/>
            <person name="Nehls U."/>
            <person name="Egli S."/>
            <person name="Spatafora J.W."/>
            <person name="Grigoriev I.V."/>
            <person name="Martin F.M."/>
        </authorList>
    </citation>
    <scope>NUCLEOTIDE SEQUENCE [LARGE SCALE GENOMIC DNA]</scope>
    <source>
        <strain evidence="4 5">CBS 459.81</strain>
    </source>
</reference>
<dbReference type="PANTHER" id="PTHR24198">
    <property type="entry name" value="ANKYRIN REPEAT AND PROTEIN KINASE DOMAIN-CONTAINING PROTEIN"/>
    <property type="match status" value="1"/>
</dbReference>
<dbReference type="PANTHER" id="PTHR24198:SF165">
    <property type="entry name" value="ANKYRIN REPEAT-CONTAINING PROTEIN-RELATED"/>
    <property type="match status" value="1"/>
</dbReference>
<dbReference type="PRINTS" id="PR01415">
    <property type="entry name" value="ANKYRIN"/>
</dbReference>
<sequence length="122" mass="13030">MVRLLIEARADLTCKLSTNGFTAIHVAASNGKDDVLRVLLDAGMDINARTSNGNSPLDSAINGGHLSTVMLLVESGANINHLNEFEETAVHLAAFAENRAILKYLLERGASPNARAKSGRYP</sequence>
<proteinExistence type="predicted"/>
<accession>A0A8E2JD66</accession>
<dbReference type="OrthoDB" id="366390at2759"/>
<protein>
    <submittedName>
        <fullName evidence="4">Ankyrin repeat protein</fullName>
    </submittedName>
</protein>
<feature type="non-terminal residue" evidence="4">
    <location>
        <position position="122"/>
    </location>
</feature>
<keyword evidence="1" id="KW-0677">Repeat</keyword>
<feature type="repeat" description="ANK" evidence="3">
    <location>
        <begin position="19"/>
        <end position="51"/>
    </location>
</feature>
<keyword evidence="2 3" id="KW-0040">ANK repeat</keyword>
<name>A0A8E2JD66_9PEZI</name>
<gene>
    <name evidence="4" type="ORF">K432DRAFT_302361</name>
</gene>
<dbReference type="InterPro" id="IPR036770">
    <property type="entry name" value="Ankyrin_rpt-contain_sf"/>
</dbReference>
<feature type="repeat" description="ANK" evidence="3">
    <location>
        <begin position="52"/>
        <end position="84"/>
    </location>
</feature>
<evidence type="ECO:0000313" key="4">
    <source>
        <dbReference type="EMBL" id="OCK78275.1"/>
    </source>
</evidence>
<dbReference type="Pfam" id="PF12796">
    <property type="entry name" value="Ank_2"/>
    <property type="match status" value="1"/>
</dbReference>
<evidence type="ECO:0000313" key="5">
    <source>
        <dbReference type="Proteomes" id="UP000250266"/>
    </source>
</evidence>
<dbReference type="PROSITE" id="PS50088">
    <property type="entry name" value="ANK_REPEAT"/>
    <property type="match status" value="3"/>
</dbReference>
<evidence type="ECO:0000256" key="2">
    <source>
        <dbReference type="ARBA" id="ARBA00023043"/>
    </source>
</evidence>
<dbReference type="Gene3D" id="1.25.40.20">
    <property type="entry name" value="Ankyrin repeat-containing domain"/>
    <property type="match status" value="1"/>
</dbReference>
<organism evidence="4 5">
    <name type="scientific">Lepidopterella palustris CBS 459.81</name>
    <dbReference type="NCBI Taxonomy" id="1314670"/>
    <lineage>
        <taxon>Eukaryota</taxon>
        <taxon>Fungi</taxon>
        <taxon>Dikarya</taxon>
        <taxon>Ascomycota</taxon>
        <taxon>Pezizomycotina</taxon>
        <taxon>Dothideomycetes</taxon>
        <taxon>Pleosporomycetidae</taxon>
        <taxon>Mytilinidiales</taxon>
        <taxon>Argynnaceae</taxon>
        <taxon>Lepidopterella</taxon>
    </lineage>
</organism>
<evidence type="ECO:0000256" key="3">
    <source>
        <dbReference type="PROSITE-ProRule" id="PRU00023"/>
    </source>
</evidence>
<keyword evidence="5" id="KW-1185">Reference proteome</keyword>
<evidence type="ECO:0000256" key="1">
    <source>
        <dbReference type="ARBA" id="ARBA00022737"/>
    </source>
</evidence>
<dbReference type="EMBL" id="KV745070">
    <property type="protein sequence ID" value="OCK78275.1"/>
    <property type="molecule type" value="Genomic_DNA"/>
</dbReference>
<feature type="repeat" description="ANK" evidence="3">
    <location>
        <begin position="85"/>
        <end position="117"/>
    </location>
</feature>
<dbReference type="SUPFAM" id="SSF48403">
    <property type="entry name" value="Ankyrin repeat"/>
    <property type="match status" value="1"/>
</dbReference>
<dbReference type="SMART" id="SM00248">
    <property type="entry name" value="ANK"/>
    <property type="match status" value="3"/>
</dbReference>
<dbReference type="InterPro" id="IPR002110">
    <property type="entry name" value="Ankyrin_rpt"/>
</dbReference>
<dbReference type="PROSITE" id="PS50297">
    <property type="entry name" value="ANK_REP_REGION"/>
    <property type="match status" value="3"/>
</dbReference>
<dbReference type="Proteomes" id="UP000250266">
    <property type="component" value="Unassembled WGS sequence"/>
</dbReference>